<dbReference type="GO" id="GO:0043190">
    <property type="term" value="C:ATP-binding cassette (ABC) transporter complex"/>
    <property type="evidence" value="ECO:0007669"/>
    <property type="project" value="InterPro"/>
</dbReference>
<keyword evidence="3 7" id="KW-0547">Nucleotide-binding</keyword>
<dbReference type="Gene3D" id="3.40.50.300">
    <property type="entry name" value="P-loop containing nucleotide triphosphate hydrolases"/>
    <property type="match status" value="1"/>
</dbReference>
<dbReference type="GO" id="GO:0016887">
    <property type="term" value="F:ATP hydrolysis activity"/>
    <property type="evidence" value="ECO:0007669"/>
    <property type="project" value="InterPro"/>
</dbReference>
<evidence type="ECO:0000256" key="4">
    <source>
        <dbReference type="ARBA" id="ARBA00022840"/>
    </source>
</evidence>
<dbReference type="InterPro" id="IPR013611">
    <property type="entry name" value="Transp-assoc_OB_typ2"/>
</dbReference>
<sequence length="362" mass="40747">MAILELKNIIKQFGDTTVVNDVSLSIEQGEFFTLLGPSGCGKTTLLRMIAGFESPDSGEILLDGKNINALPPEKRPLHTVFQSYALFPHMTVQENIAFPLKMAKWNKDKIIPQVAELMEDVQLEKFADRYPHELSGGQRQRVAIARALVDRPKLLLLDEPLSALDARLREHMHVELVKLQEETGVTFIYVTHDQSEALALSSRIAVMNHGNVEQLGTPRDIYSRPKTYYVADFIGKCNLLKAKVTEIEPDTLRIRIADSFELSLPNETGITKVGQEGWFAIRPEKIKANWDPRSEDGIANFKAVVKGYYYYGDGTLYEFTLENGTVLQCMLANSRPHQAAFFQDNDEVYISINPLAGNFLVK</sequence>
<dbReference type="GO" id="GO:0015594">
    <property type="term" value="F:ABC-type putrescine transporter activity"/>
    <property type="evidence" value="ECO:0007669"/>
    <property type="project" value="InterPro"/>
</dbReference>
<dbReference type="Pfam" id="PF00005">
    <property type="entry name" value="ABC_tran"/>
    <property type="match status" value="1"/>
</dbReference>
<organism evidence="9 10">
    <name type="scientific">Aquella oligotrophica</name>
    <dbReference type="NCBI Taxonomy" id="2067065"/>
    <lineage>
        <taxon>Bacteria</taxon>
        <taxon>Pseudomonadati</taxon>
        <taxon>Pseudomonadota</taxon>
        <taxon>Betaproteobacteria</taxon>
        <taxon>Neisseriales</taxon>
        <taxon>Neisseriaceae</taxon>
        <taxon>Aquella</taxon>
    </lineage>
</organism>
<dbReference type="RefSeq" id="WP_102951232.1">
    <property type="nucleotide sequence ID" value="NZ_CP024847.1"/>
</dbReference>
<evidence type="ECO:0000256" key="6">
    <source>
        <dbReference type="ARBA" id="ARBA00023136"/>
    </source>
</evidence>
<dbReference type="InterPro" id="IPR003439">
    <property type="entry name" value="ABC_transporter-like_ATP-bd"/>
</dbReference>
<reference evidence="10" key="1">
    <citation type="submission" date="2017-11" db="EMBL/GenBank/DDBJ databases">
        <authorList>
            <person name="Chan K.G."/>
            <person name="Lee L.S."/>
        </authorList>
    </citation>
    <scope>NUCLEOTIDE SEQUENCE [LARGE SCALE GENOMIC DNA]</scope>
    <source>
        <strain evidence="10">DSM 100970</strain>
    </source>
</reference>
<dbReference type="FunFam" id="3.40.50.300:FF:000133">
    <property type="entry name" value="Spermidine/putrescine import ATP-binding protein PotA"/>
    <property type="match status" value="1"/>
</dbReference>
<protein>
    <recommendedName>
        <fullName evidence="7">Spermidine/putrescine import ATP-binding protein PotA</fullName>
        <ecNumber evidence="7">7.6.2.11</ecNumber>
    </recommendedName>
</protein>
<dbReference type="InterPro" id="IPR005893">
    <property type="entry name" value="PotA-like"/>
</dbReference>
<dbReference type="EMBL" id="CP024847">
    <property type="protein sequence ID" value="AUR51936.1"/>
    <property type="molecule type" value="Genomic_DNA"/>
</dbReference>
<gene>
    <name evidence="7" type="primary">potA</name>
    <name evidence="9" type="ORF">CUN60_06370</name>
</gene>
<evidence type="ECO:0000256" key="3">
    <source>
        <dbReference type="ARBA" id="ARBA00022741"/>
    </source>
</evidence>
<dbReference type="InterPro" id="IPR003593">
    <property type="entry name" value="AAA+_ATPase"/>
</dbReference>
<keyword evidence="10" id="KW-1185">Reference proteome</keyword>
<evidence type="ECO:0000256" key="2">
    <source>
        <dbReference type="ARBA" id="ARBA00022475"/>
    </source>
</evidence>
<evidence type="ECO:0000313" key="9">
    <source>
        <dbReference type="EMBL" id="AUR51936.1"/>
    </source>
</evidence>
<evidence type="ECO:0000256" key="1">
    <source>
        <dbReference type="ARBA" id="ARBA00022448"/>
    </source>
</evidence>
<dbReference type="PROSITE" id="PS50893">
    <property type="entry name" value="ABC_TRANSPORTER_2"/>
    <property type="match status" value="1"/>
</dbReference>
<dbReference type="InterPro" id="IPR017871">
    <property type="entry name" value="ABC_transporter-like_CS"/>
</dbReference>
<evidence type="ECO:0000256" key="5">
    <source>
        <dbReference type="ARBA" id="ARBA00022967"/>
    </source>
</evidence>
<dbReference type="CDD" id="cd03300">
    <property type="entry name" value="ABC_PotA_N"/>
    <property type="match status" value="1"/>
</dbReference>
<dbReference type="SUPFAM" id="SSF50331">
    <property type="entry name" value="MOP-like"/>
    <property type="match status" value="1"/>
</dbReference>
<dbReference type="NCBIfam" id="TIGR01187">
    <property type="entry name" value="potA"/>
    <property type="match status" value="1"/>
</dbReference>
<evidence type="ECO:0000259" key="8">
    <source>
        <dbReference type="PROSITE" id="PS50893"/>
    </source>
</evidence>
<comment type="similarity">
    <text evidence="7">Belongs to the ABC transporter superfamily. Spermidine/putrescine importer (TC 3.A.1.11.1) family.</text>
</comment>
<feature type="domain" description="ABC transporter" evidence="8">
    <location>
        <begin position="4"/>
        <end position="234"/>
    </location>
</feature>
<dbReference type="SMART" id="SM00382">
    <property type="entry name" value="AAA"/>
    <property type="match status" value="1"/>
</dbReference>
<dbReference type="PANTHER" id="PTHR42781:SF4">
    <property type="entry name" value="SPERMIDINE_PUTRESCINE IMPORT ATP-BINDING PROTEIN POTA"/>
    <property type="match status" value="1"/>
</dbReference>
<dbReference type="PANTHER" id="PTHR42781">
    <property type="entry name" value="SPERMIDINE/PUTRESCINE IMPORT ATP-BINDING PROTEIN POTA"/>
    <property type="match status" value="1"/>
</dbReference>
<dbReference type="KEGG" id="nba:CUN60_06370"/>
<dbReference type="EC" id="7.6.2.11" evidence="7"/>
<dbReference type="Pfam" id="PF08402">
    <property type="entry name" value="TOBE_2"/>
    <property type="match status" value="1"/>
</dbReference>
<dbReference type="InterPro" id="IPR017879">
    <property type="entry name" value="PotA_ATP-bd"/>
</dbReference>
<dbReference type="InterPro" id="IPR050093">
    <property type="entry name" value="ABC_SmlMolc_Importer"/>
</dbReference>
<keyword evidence="5 7" id="KW-1278">Translocase</keyword>
<accession>A0A2I7N649</accession>
<keyword evidence="6 7" id="KW-0472">Membrane</keyword>
<keyword evidence="1 7" id="KW-0813">Transport</keyword>
<dbReference type="GO" id="GO:0005524">
    <property type="term" value="F:ATP binding"/>
    <property type="evidence" value="ECO:0007669"/>
    <property type="project" value="UniProtKB-KW"/>
</dbReference>
<dbReference type="OrthoDB" id="5298774at2"/>
<dbReference type="Proteomes" id="UP000236655">
    <property type="component" value="Chromosome"/>
</dbReference>
<keyword evidence="4 7" id="KW-0067">ATP-binding</keyword>
<comment type="subunit">
    <text evidence="7">The complex is composed of two ATP-binding proteins (PotA), two transmembrane proteins (PotB and PotC) and a solute-binding protein (PotD).</text>
</comment>
<proteinExistence type="inferred from homology"/>
<keyword evidence="2 7" id="KW-1003">Cell membrane</keyword>
<evidence type="ECO:0000313" key="10">
    <source>
        <dbReference type="Proteomes" id="UP000236655"/>
    </source>
</evidence>
<dbReference type="SUPFAM" id="SSF52540">
    <property type="entry name" value="P-loop containing nucleoside triphosphate hydrolases"/>
    <property type="match status" value="1"/>
</dbReference>
<comment type="catalytic activity">
    <reaction evidence="7">
        <text>ATP + H2O + polyamine-[polyamine-binding protein]Side 1 = ADP + phosphate + polyamineSide 2 + [polyamine-binding protein]Side 1.</text>
        <dbReference type="EC" id="7.6.2.11"/>
    </reaction>
</comment>
<dbReference type="PROSITE" id="PS00211">
    <property type="entry name" value="ABC_TRANSPORTER_1"/>
    <property type="match status" value="1"/>
</dbReference>
<dbReference type="AlphaFoldDB" id="A0A2I7N649"/>
<dbReference type="InterPro" id="IPR027417">
    <property type="entry name" value="P-loop_NTPase"/>
</dbReference>
<evidence type="ECO:0000256" key="7">
    <source>
        <dbReference type="RuleBase" id="RU364083"/>
    </source>
</evidence>
<comment type="function">
    <text evidence="7">Part of the ABC transporter complex PotABCD involved in spermidine/putrescine import. Responsible for energy coupling to the transport system.</text>
</comment>
<dbReference type="Gene3D" id="2.40.50.100">
    <property type="match status" value="1"/>
</dbReference>
<name>A0A2I7N649_9NEIS</name>
<dbReference type="InterPro" id="IPR008995">
    <property type="entry name" value="Mo/tungstate-bd_C_term_dom"/>
</dbReference>